<dbReference type="Proteomes" id="UP000238801">
    <property type="component" value="Unassembled WGS sequence"/>
</dbReference>
<keyword evidence="2" id="KW-0732">Signal</keyword>
<name>A0A2T0WZD8_9RHOB</name>
<dbReference type="OrthoDB" id="9807574at2"/>
<dbReference type="InterPro" id="IPR011250">
    <property type="entry name" value="OMP/PagP_B-barrel"/>
</dbReference>
<dbReference type="PANTHER" id="PTHR36920">
    <property type="match status" value="1"/>
</dbReference>
<evidence type="ECO:0000313" key="4">
    <source>
        <dbReference type="Proteomes" id="UP000238801"/>
    </source>
</evidence>
<evidence type="ECO:0000256" key="2">
    <source>
        <dbReference type="SAM" id="SignalP"/>
    </source>
</evidence>
<dbReference type="Pfam" id="PF03922">
    <property type="entry name" value="OmpW"/>
    <property type="match status" value="1"/>
</dbReference>
<reference evidence="3 4" key="1">
    <citation type="submission" date="2018-03" db="EMBL/GenBank/DDBJ databases">
        <title>Genomic Encyclopedia of Archaeal and Bacterial Type Strains, Phase II (KMG-II): from individual species to whole genera.</title>
        <authorList>
            <person name="Goeker M."/>
        </authorList>
    </citation>
    <scope>NUCLEOTIDE SEQUENCE [LARGE SCALE GENOMIC DNA]</scope>
    <source>
        <strain evidence="3 4">DSM 29318</strain>
    </source>
</reference>
<accession>A0A2T0WZD8</accession>
<feature type="signal peptide" evidence="2">
    <location>
        <begin position="1"/>
        <end position="26"/>
    </location>
</feature>
<dbReference type="PROSITE" id="PS51257">
    <property type="entry name" value="PROKAR_LIPOPROTEIN"/>
    <property type="match status" value="1"/>
</dbReference>
<comment type="similarity">
    <text evidence="1">Belongs to the OmpW/AlkL family.</text>
</comment>
<evidence type="ECO:0000313" key="3">
    <source>
        <dbReference type="EMBL" id="PRY92051.1"/>
    </source>
</evidence>
<dbReference type="SUPFAM" id="SSF56925">
    <property type="entry name" value="OMPA-like"/>
    <property type="match status" value="1"/>
</dbReference>
<dbReference type="InterPro" id="IPR005618">
    <property type="entry name" value="OMPW"/>
</dbReference>
<proteinExistence type="inferred from homology"/>
<dbReference type="GO" id="GO:0055085">
    <property type="term" value="P:transmembrane transport"/>
    <property type="evidence" value="ECO:0007669"/>
    <property type="project" value="TreeGrafter"/>
</dbReference>
<comment type="caution">
    <text evidence="3">The sequence shown here is derived from an EMBL/GenBank/DDBJ whole genome shotgun (WGS) entry which is preliminary data.</text>
</comment>
<dbReference type="RefSeq" id="WP_158259434.1">
    <property type="nucleotide sequence ID" value="NZ_PVTT01000003.1"/>
</dbReference>
<organism evidence="3 4">
    <name type="scientific">Hasllibacter halocynthiae</name>
    <dbReference type="NCBI Taxonomy" id="595589"/>
    <lineage>
        <taxon>Bacteria</taxon>
        <taxon>Pseudomonadati</taxon>
        <taxon>Pseudomonadota</taxon>
        <taxon>Alphaproteobacteria</taxon>
        <taxon>Rhodobacterales</taxon>
        <taxon>Roseobacteraceae</taxon>
        <taxon>Hasllibacter</taxon>
    </lineage>
</organism>
<dbReference type="AlphaFoldDB" id="A0A2T0WZD8"/>
<protein>
    <submittedName>
        <fullName evidence="3">Outer membrane protein W</fullName>
    </submittedName>
</protein>
<evidence type="ECO:0000256" key="1">
    <source>
        <dbReference type="ARBA" id="ARBA00009330"/>
    </source>
</evidence>
<keyword evidence="4" id="KW-1185">Reference proteome</keyword>
<sequence length="227" mass="24465">MNGRLGKTWTLLAATAACCLPPAATSAQGQRFVDRFEFTPGVARLEFDIDVESLAIAGFDIPDADLDVSSSTLPSVTIAFNINENWSIGTLVAPPPEARIKAAGSLDFLDLDIGTVRYLPVNVAVQYRFTNFGAFRPFLGVGAAYFLVLATEDDETSGLEVDDALGGVLRAGFDFAVNENVSLHFAYSKVFLETQARTTLPFLFDVPTEVELSLDPSVVEAGLTIRF</sequence>
<gene>
    <name evidence="3" type="ORF">BCF33_2744</name>
</gene>
<dbReference type="GO" id="GO:0019867">
    <property type="term" value="C:outer membrane"/>
    <property type="evidence" value="ECO:0007669"/>
    <property type="project" value="InterPro"/>
</dbReference>
<dbReference type="PANTHER" id="PTHR36920:SF1">
    <property type="entry name" value="OUTER MEMBRANE PROTEIN W"/>
    <property type="match status" value="1"/>
</dbReference>
<dbReference type="Gene3D" id="2.40.160.20">
    <property type="match status" value="1"/>
</dbReference>
<dbReference type="EMBL" id="PVTT01000003">
    <property type="protein sequence ID" value="PRY92051.1"/>
    <property type="molecule type" value="Genomic_DNA"/>
</dbReference>
<feature type="chain" id="PRO_5015636328" evidence="2">
    <location>
        <begin position="27"/>
        <end position="227"/>
    </location>
</feature>